<dbReference type="Gene3D" id="1.25.10.10">
    <property type="entry name" value="Leucine-rich Repeat Variant"/>
    <property type="match status" value="1"/>
</dbReference>
<dbReference type="InterPro" id="IPR016024">
    <property type="entry name" value="ARM-type_fold"/>
</dbReference>
<evidence type="ECO:0000313" key="4">
    <source>
        <dbReference type="EnsemblMetazoa" id="HelroP101507"/>
    </source>
</evidence>
<protein>
    <recommendedName>
        <fullName evidence="6">Condensin complex subunit 1 C-terminal domain-containing protein</fullName>
    </recommendedName>
</protein>
<dbReference type="eggNOG" id="KOG0211">
    <property type="taxonomic scope" value="Eukaryota"/>
</dbReference>
<dbReference type="AlphaFoldDB" id="T1ED50"/>
<dbReference type="STRING" id="6412.T1ED50"/>
<dbReference type="RefSeq" id="XP_009022294.1">
    <property type="nucleotide sequence ID" value="XM_009024046.1"/>
</dbReference>
<sequence>MVDATRAQTTDTEITKHCAYSFPAVAFALGRNHWQLLKPVFLKLVRDMQWKVRRTLSFSLHELAMVLGPQLTETDLLSVFDEFLKDVDDVRVGLLKHLADFFKLLEVDVRRQYLPKIADFLITDNSRNWRFRVDLAEQLIKLLDLFSSSDVFHHLSPIAFKLAEDSVAQVRHTSVSVLEGMIRKPRDENDKDIEELWMAFFNRVNNFHLSDSFFRRQLFAQICSKICENSGLPCEQFANLFLPGLHKLSMDKVPNVRLAVAVCMFKHMVHQDFFINSTYKRRADFMDMIHRLTSEKDRDLLFIIGTYAPNYLPPPPPPP</sequence>
<dbReference type="SUPFAM" id="SSF48371">
    <property type="entry name" value="ARM repeat"/>
    <property type="match status" value="1"/>
</dbReference>
<evidence type="ECO:0000256" key="1">
    <source>
        <dbReference type="ARBA" id="ARBA00022737"/>
    </source>
</evidence>
<evidence type="ECO:0000313" key="3">
    <source>
        <dbReference type="EMBL" id="ESN99518.1"/>
    </source>
</evidence>
<name>T1ED50_HELRO</name>
<dbReference type="PANTHER" id="PTHR10648">
    <property type="entry name" value="SERINE/THREONINE-PROTEIN PHOSPHATASE PP2A 65 KDA REGULATORY SUBUNIT"/>
    <property type="match status" value="1"/>
</dbReference>
<dbReference type="EMBL" id="AMQM01005804">
    <property type="status" value="NOT_ANNOTATED_CDS"/>
    <property type="molecule type" value="Genomic_DNA"/>
</dbReference>
<dbReference type="KEGG" id="hro:HELRODRAFT_101507"/>
<dbReference type="OMA" id="CEQFANL"/>
<reference evidence="4" key="3">
    <citation type="submission" date="2015-06" db="UniProtKB">
        <authorList>
            <consortium name="EnsemblMetazoa"/>
        </authorList>
    </citation>
    <scope>IDENTIFICATION</scope>
</reference>
<evidence type="ECO:0000256" key="2">
    <source>
        <dbReference type="PROSITE-ProRule" id="PRU00103"/>
    </source>
</evidence>
<dbReference type="InterPro" id="IPR051023">
    <property type="entry name" value="PP2A_Regulatory_Subunit_A"/>
</dbReference>
<gene>
    <name evidence="4" type="primary">20194502</name>
    <name evidence="3" type="ORF">HELRODRAFT_101507</name>
</gene>
<dbReference type="InterPro" id="IPR021133">
    <property type="entry name" value="HEAT_type_2"/>
</dbReference>
<dbReference type="OrthoDB" id="340346at2759"/>
<proteinExistence type="predicted"/>
<keyword evidence="1" id="KW-0677">Repeat</keyword>
<evidence type="ECO:0000313" key="5">
    <source>
        <dbReference type="Proteomes" id="UP000015101"/>
    </source>
</evidence>
<accession>T1ED50</accession>
<dbReference type="HOGENOM" id="CLU_009128_0_0_1"/>
<evidence type="ECO:0008006" key="6">
    <source>
        <dbReference type="Google" id="ProtNLM"/>
    </source>
</evidence>
<feature type="repeat" description="HEAT" evidence="2">
    <location>
        <begin position="37"/>
        <end position="75"/>
    </location>
</feature>
<dbReference type="PROSITE" id="PS50077">
    <property type="entry name" value="HEAT_REPEAT"/>
    <property type="match status" value="1"/>
</dbReference>
<dbReference type="CTD" id="20194502"/>
<dbReference type="EMBL" id="KB097106">
    <property type="protein sequence ID" value="ESN99518.1"/>
    <property type="molecule type" value="Genomic_DNA"/>
</dbReference>
<reference evidence="3 5" key="2">
    <citation type="journal article" date="2013" name="Nature">
        <title>Insights into bilaterian evolution from three spiralian genomes.</title>
        <authorList>
            <person name="Simakov O."/>
            <person name="Marletaz F."/>
            <person name="Cho S.J."/>
            <person name="Edsinger-Gonzales E."/>
            <person name="Havlak P."/>
            <person name="Hellsten U."/>
            <person name="Kuo D.H."/>
            <person name="Larsson T."/>
            <person name="Lv J."/>
            <person name="Arendt D."/>
            <person name="Savage R."/>
            <person name="Osoegawa K."/>
            <person name="de Jong P."/>
            <person name="Grimwood J."/>
            <person name="Chapman J.A."/>
            <person name="Shapiro H."/>
            <person name="Aerts A."/>
            <person name="Otillar R.P."/>
            <person name="Terry A.Y."/>
            <person name="Boore J.L."/>
            <person name="Grigoriev I.V."/>
            <person name="Lindberg D.R."/>
            <person name="Seaver E.C."/>
            <person name="Weisblat D.A."/>
            <person name="Putnam N.H."/>
            <person name="Rokhsar D.S."/>
        </authorList>
    </citation>
    <scope>NUCLEOTIDE SEQUENCE</scope>
</reference>
<dbReference type="EnsemblMetazoa" id="HelroT101507">
    <property type="protein sequence ID" value="HelroP101507"/>
    <property type="gene ID" value="HelroG101507"/>
</dbReference>
<reference evidence="5" key="1">
    <citation type="submission" date="2012-12" db="EMBL/GenBank/DDBJ databases">
        <authorList>
            <person name="Hellsten U."/>
            <person name="Grimwood J."/>
            <person name="Chapman J.A."/>
            <person name="Shapiro H."/>
            <person name="Aerts A."/>
            <person name="Otillar R.P."/>
            <person name="Terry A.Y."/>
            <person name="Boore J.L."/>
            <person name="Simakov O."/>
            <person name="Marletaz F."/>
            <person name="Cho S.-J."/>
            <person name="Edsinger-Gonzales E."/>
            <person name="Havlak P."/>
            <person name="Kuo D.-H."/>
            <person name="Larsson T."/>
            <person name="Lv J."/>
            <person name="Arendt D."/>
            <person name="Savage R."/>
            <person name="Osoegawa K."/>
            <person name="de Jong P."/>
            <person name="Lindberg D.R."/>
            <person name="Seaver E.C."/>
            <person name="Weisblat D.A."/>
            <person name="Putnam N.H."/>
            <person name="Grigoriev I.V."/>
            <person name="Rokhsar D.S."/>
        </authorList>
    </citation>
    <scope>NUCLEOTIDE SEQUENCE</scope>
</reference>
<dbReference type="PANTHER" id="PTHR10648:SF1">
    <property type="entry name" value="SERINE_THREONINE-PROTEIN PHOSPHATASE 4 REGULATORY SUBUNIT 1"/>
    <property type="match status" value="1"/>
</dbReference>
<dbReference type="GeneID" id="20194502"/>
<organism evidence="4 5">
    <name type="scientific">Helobdella robusta</name>
    <name type="common">Californian leech</name>
    <dbReference type="NCBI Taxonomy" id="6412"/>
    <lineage>
        <taxon>Eukaryota</taxon>
        <taxon>Metazoa</taxon>
        <taxon>Spiralia</taxon>
        <taxon>Lophotrochozoa</taxon>
        <taxon>Annelida</taxon>
        <taxon>Clitellata</taxon>
        <taxon>Hirudinea</taxon>
        <taxon>Rhynchobdellida</taxon>
        <taxon>Glossiphoniidae</taxon>
        <taxon>Helobdella</taxon>
    </lineage>
</organism>
<dbReference type="Proteomes" id="UP000015101">
    <property type="component" value="Unassembled WGS sequence"/>
</dbReference>
<dbReference type="InterPro" id="IPR011989">
    <property type="entry name" value="ARM-like"/>
</dbReference>
<dbReference type="InParanoid" id="T1ED50"/>
<keyword evidence="5" id="KW-1185">Reference proteome</keyword>